<feature type="compositionally biased region" description="Basic residues" evidence="1">
    <location>
        <begin position="69"/>
        <end position="79"/>
    </location>
</feature>
<accession>A0ABN3EYK2</accession>
<reference evidence="2 3" key="1">
    <citation type="journal article" date="2019" name="Int. J. Syst. Evol. Microbiol.">
        <title>The Global Catalogue of Microorganisms (GCM) 10K type strain sequencing project: providing services to taxonomists for standard genome sequencing and annotation.</title>
        <authorList>
            <consortium name="The Broad Institute Genomics Platform"/>
            <consortium name="The Broad Institute Genome Sequencing Center for Infectious Disease"/>
            <person name="Wu L."/>
            <person name="Ma J."/>
        </authorList>
    </citation>
    <scope>NUCLEOTIDE SEQUENCE [LARGE SCALE GENOMIC DNA]</scope>
    <source>
        <strain evidence="2 3">JCM 7356</strain>
    </source>
</reference>
<protein>
    <submittedName>
        <fullName evidence="2">Uncharacterized protein</fullName>
    </submittedName>
</protein>
<evidence type="ECO:0000313" key="3">
    <source>
        <dbReference type="Proteomes" id="UP001500305"/>
    </source>
</evidence>
<evidence type="ECO:0000256" key="1">
    <source>
        <dbReference type="SAM" id="MobiDB-lite"/>
    </source>
</evidence>
<dbReference type="EMBL" id="BAAATR010000056">
    <property type="protein sequence ID" value="GAA2277037.1"/>
    <property type="molecule type" value="Genomic_DNA"/>
</dbReference>
<name>A0ABN3EYK2_9ACTN</name>
<keyword evidence="3" id="KW-1185">Reference proteome</keyword>
<evidence type="ECO:0000313" key="2">
    <source>
        <dbReference type="EMBL" id="GAA2277037.1"/>
    </source>
</evidence>
<proteinExistence type="predicted"/>
<sequence length="79" mass="8368">MPTQTQVYAYQGASTFSSDAGLWLSTSGAVTPVGLVGEPRFFDPAEITLNTDPGSDPEDKRPSPAVAAHAKRRNHPCVP</sequence>
<organism evidence="2 3">
    <name type="scientific">Kitasatospora cystarginea</name>
    <dbReference type="NCBI Taxonomy" id="58350"/>
    <lineage>
        <taxon>Bacteria</taxon>
        <taxon>Bacillati</taxon>
        <taxon>Actinomycetota</taxon>
        <taxon>Actinomycetes</taxon>
        <taxon>Kitasatosporales</taxon>
        <taxon>Streptomycetaceae</taxon>
        <taxon>Kitasatospora</taxon>
    </lineage>
</organism>
<dbReference type="RefSeq" id="WP_344640932.1">
    <property type="nucleotide sequence ID" value="NZ_BAAATR010000056.1"/>
</dbReference>
<feature type="region of interest" description="Disordered" evidence="1">
    <location>
        <begin position="45"/>
        <end position="79"/>
    </location>
</feature>
<dbReference type="Proteomes" id="UP001500305">
    <property type="component" value="Unassembled WGS sequence"/>
</dbReference>
<comment type="caution">
    <text evidence="2">The sequence shown here is derived from an EMBL/GenBank/DDBJ whole genome shotgun (WGS) entry which is preliminary data.</text>
</comment>
<gene>
    <name evidence="2" type="ORF">GCM10010430_73640</name>
</gene>